<dbReference type="Pfam" id="PF02586">
    <property type="entry name" value="SRAP"/>
    <property type="match status" value="1"/>
</dbReference>
<sequence length="225" mass="24866">MCGRYTNATTWAEVHAAATPLPMIEPEAPPGIELNIAPTALAWVLRPDAEGVLRAARLRWGLVPAWSETSSTKFSSFNARVESVAEKPVFRGAFRTRRCLVPASGWYEWREEAGRKVPHLFEPAAGGALLFAGLWERWQRGDAAVESFTILTCDARGQVAEVHDRMPVLVAHEQARHWLDLSLLEAEAFALSLQTPVLKVERGRAPPASPRRSRSAPLPEQPGLF</sequence>
<dbReference type="GO" id="GO:0106300">
    <property type="term" value="P:protein-DNA covalent cross-linking repair"/>
    <property type="evidence" value="ECO:0007669"/>
    <property type="project" value="InterPro"/>
</dbReference>
<dbReference type="PANTHER" id="PTHR13604:SF0">
    <property type="entry name" value="ABASIC SITE PROCESSING PROTEIN HMCES"/>
    <property type="match status" value="1"/>
</dbReference>
<evidence type="ECO:0000256" key="8">
    <source>
        <dbReference type="RuleBase" id="RU364100"/>
    </source>
</evidence>
<evidence type="ECO:0000256" key="3">
    <source>
        <dbReference type="ARBA" id="ARBA00022763"/>
    </source>
</evidence>
<keyword evidence="11" id="KW-1185">Reference proteome</keyword>
<keyword evidence="5" id="KW-0190">Covalent protein-DNA linkage</keyword>
<keyword evidence="2 8" id="KW-0645">Protease</keyword>
<evidence type="ECO:0000256" key="7">
    <source>
        <dbReference type="ARBA" id="ARBA00023239"/>
    </source>
</evidence>
<dbReference type="RefSeq" id="WP_091243517.1">
    <property type="nucleotide sequence ID" value="NZ_FNAG01000008.1"/>
</dbReference>
<dbReference type="SUPFAM" id="SSF143081">
    <property type="entry name" value="BB1717-like"/>
    <property type="match status" value="1"/>
</dbReference>
<protein>
    <recommendedName>
        <fullName evidence="8">Abasic site processing protein</fullName>
        <ecNumber evidence="8">3.4.-.-</ecNumber>
    </recommendedName>
</protein>
<gene>
    <name evidence="10" type="ORF">SAMN04488509_10882</name>
</gene>
<evidence type="ECO:0000313" key="11">
    <source>
        <dbReference type="Proteomes" id="UP000199603"/>
    </source>
</evidence>
<dbReference type="GO" id="GO:0016829">
    <property type="term" value="F:lyase activity"/>
    <property type="evidence" value="ECO:0007669"/>
    <property type="project" value="UniProtKB-KW"/>
</dbReference>
<accession>A0A1G6Y0T6</accession>
<evidence type="ECO:0000256" key="1">
    <source>
        <dbReference type="ARBA" id="ARBA00008136"/>
    </source>
</evidence>
<dbReference type="EC" id="3.4.-.-" evidence="8"/>
<evidence type="ECO:0000256" key="9">
    <source>
        <dbReference type="SAM" id="MobiDB-lite"/>
    </source>
</evidence>
<evidence type="ECO:0000313" key="10">
    <source>
        <dbReference type="EMBL" id="SDD84084.1"/>
    </source>
</evidence>
<dbReference type="InterPro" id="IPR003738">
    <property type="entry name" value="SRAP"/>
</dbReference>
<dbReference type="Gene3D" id="3.90.1680.10">
    <property type="entry name" value="SOS response associated peptidase-like"/>
    <property type="match status" value="1"/>
</dbReference>
<keyword evidence="4 8" id="KW-0378">Hydrolase</keyword>
<dbReference type="Proteomes" id="UP000199603">
    <property type="component" value="Unassembled WGS sequence"/>
</dbReference>
<name>A0A1G6Y0T6_9GAMM</name>
<keyword evidence="7" id="KW-0456">Lyase</keyword>
<organism evidence="10 11">
    <name type="scientific">Aquimonas voraii</name>
    <dbReference type="NCBI Taxonomy" id="265719"/>
    <lineage>
        <taxon>Bacteria</taxon>
        <taxon>Pseudomonadati</taxon>
        <taxon>Pseudomonadota</taxon>
        <taxon>Gammaproteobacteria</taxon>
        <taxon>Lysobacterales</taxon>
        <taxon>Lysobacteraceae</taxon>
        <taxon>Aquimonas</taxon>
    </lineage>
</organism>
<dbReference type="EMBL" id="FNAG01000008">
    <property type="protein sequence ID" value="SDD84084.1"/>
    <property type="molecule type" value="Genomic_DNA"/>
</dbReference>
<feature type="region of interest" description="Disordered" evidence="9">
    <location>
        <begin position="202"/>
        <end position="225"/>
    </location>
</feature>
<proteinExistence type="inferred from homology"/>
<dbReference type="GO" id="GO:0008233">
    <property type="term" value="F:peptidase activity"/>
    <property type="evidence" value="ECO:0007669"/>
    <property type="project" value="UniProtKB-KW"/>
</dbReference>
<dbReference type="PANTHER" id="PTHR13604">
    <property type="entry name" value="DC12-RELATED"/>
    <property type="match status" value="1"/>
</dbReference>
<dbReference type="AlphaFoldDB" id="A0A1G6Y0T6"/>
<evidence type="ECO:0000256" key="5">
    <source>
        <dbReference type="ARBA" id="ARBA00023124"/>
    </source>
</evidence>
<dbReference type="STRING" id="265719.SAMN04488509_10882"/>
<evidence type="ECO:0000256" key="4">
    <source>
        <dbReference type="ARBA" id="ARBA00022801"/>
    </source>
</evidence>
<dbReference type="GO" id="GO:0003697">
    <property type="term" value="F:single-stranded DNA binding"/>
    <property type="evidence" value="ECO:0007669"/>
    <property type="project" value="InterPro"/>
</dbReference>
<dbReference type="OrthoDB" id="6192129at2"/>
<dbReference type="InterPro" id="IPR036590">
    <property type="entry name" value="SRAP-like"/>
</dbReference>
<evidence type="ECO:0000256" key="2">
    <source>
        <dbReference type="ARBA" id="ARBA00022670"/>
    </source>
</evidence>
<dbReference type="GO" id="GO:0006508">
    <property type="term" value="P:proteolysis"/>
    <property type="evidence" value="ECO:0007669"/>
    <property type="project" value="UniProtKB-KW"/>
</dbReference>
<comment type="similarity">
    <text evidence="1 8">Belongs to the SOS response-associated peptidase family.</text>
</comment>
<evidence type="ECO:0000256" key="6">
    <source>
        <dbReference type="ARBA" id="ARBA00023125"/>
    </source>
</evidence>
<keyword evidence="6" id="KW-0238">DNA-binding</keyword>
<keyword evidence="3" id="KW-0227">DNA damage</keyword>
<reference evidence="10 11" key="1">
    <citation type="submission" date="2016-10" db="EMBL/GenBank/DDBJ databases">
        <authorList>
            <person name="de Groot N.N."/>
        </authorList>
    </citation>
    <scope>NUCLEOTIDE SEQUENCE [LARGE SCALE GENOMIC DNA]</scope>
    <source>
        <strain evidence="10 11">DSM 16957</strain>
    </source>
</reference>